<evidence type="ECO:0008006" key="4">
    <source>
        <dbReference type="Google" id="ProtNLM"/>
    </source>
</evidence>
<gene>
    <name evidence="2" type="ORF">BCR39DRAFT_578472</name>
</gene>
<reference evidence="2 3" key="1">
    <citation type="submission" date="2016-07" db="EMBL/GenBank/DDBJ databases">
        <title>Pervasive Adenine N6-methylation of Active Genes in Fungi.</title>
        <authorList>
            <consortium name="DOE Joint Genome Institute"/>
            <person name="Mondo S.J."/>
            <person name="Dannebaum R.O."/>
            <person name="Kuo R.C."/>
            <person name="Labutti K."/>
            <person name="Haridas S."/>
            <person name="Kuo A."/>
            <person name="Salamov A."/>
            <person name="Ahrendt S.R."/>
            <person name="Lipzen A."/>
            <person name="Sullivan W."/>
            <person name="Andreopoulos W.B."/>
            <person name="Clum A."/>
            <person name="Lindquist E."/>
            <person name="Daum C."/>
            <person name="Ramamoorthy G.K."/>
            <person name="Gryganskyi A."/>
            <person name="Culley D."/>
            <person name="Magnuson J.K."/>
            <person name="James T.Y."/>
            <person name="O'Malley M.A."/>
            <person name="Stajich J.E."/>
            <person name="Spatafora J.W."/>
            <person name="Visel A."/>
            <person name="Grigoriev I.V."/>
        </authorList>
    </citation>
    <scope>NUCLEOTIDE SEQUENCE [LARGE SCALE GENOMIC DNA]</scope>
    <source>
        <strain evidence="2 3">68-887.2</strain>
    </source>
</reference>
<dbReference type="PANTHER" id="PTHR31630:SF6">
    <property type="entry name" value="PHYTANOYL-COA DIOXYGENASE-RELATED"/>
    <property type="match status" value="1"/>
</dbReference>
<dbReference type="EMBL" id="MCFC01000044">
    <property type="protein sequence ID" value="ORY26760.1"/>
    <property type="molecule type" value="Genomic_DNA"/>
</dbReference>
<feature type="compositionally biased region" description="Basic and acidic residues" evidence="1">
    <location>
        <begin position="278"/>
        <end position="299"/>
    </location>
</feature>
<feature type="region of interest" description="Disordered" evidence="1">
    <location>
        <begin position="276"/>
        <end position="304"/>
    </location>
</feature>
<proteinExistence type="predicted"/>
<dbReference type="Pfam" id="PF05721">
    <property type="entry name" value="PhyH"/>
    <property type="match status" value="1"/>
</dbReference>
<comment type="caution">
    <text evidence="2">The sequence shown here is derived from an EMBL/GenBank/DDBJ whole genome shotgun (WGS) entry which is preliminary data.</text>
</comment>
<accession>A0A1Y2AWT9</accession>
<name>A0A1Y2AWT9_9TREE</name>
<dbReference type="AlphaFoldDB" id="A0A1Y2AWT9"/>
<protein>
    <recommendedName>
        <fullName evidence="4">Phytanoyl-CoA dioxygenase</fullName>
    </recommendedName>
</protein>
<keyword evidence="3" id="KW-1185">Reference proteome</keyword>
<dbReference type="PANTHER" id="PTHR31630">
    <property type="entry name" value="PHYTANOYL-COA DIOXYGENASE-RELATED-RELATED"/>
    <property type="match status" value="1"/>
</dbReference>
<dbReference type="InParanoid" id="A0A1Y2AWT9"/>
<evidence type="ECO:0000256" key="1">
    <source>
        <dbReference type="SAM" id="MobiDB-lite"/>
    </source>
</evidence>
<sequence length="313" mass="35555">MGSIDTSVDWLSHLREDGFCVVPNIISPEACRKFQNEALDWIESCGFGFDRNDRSTWTTEKIPPNEKGVFRYHSVPHDAFMWAIRTQSGIHDAFAKIWNTNDLVVSFDALNVSFPINPNTGRTDIEPTEAWPHIDQNPRSLETMQLIQGIANMAPNGPNDGGLVVVKGSHRIHEDYFETIKGFRNVRPPNHNGYPFDMDDVKWYLGQGCEVVKVCGGQGDLLLWDSRTIHWNCSPLGTQTRFCQYVTYVPRNLMTEKQLEQKLEVFRARVSAGCQAHENPDIPEQHRRGDPLTRPRQEPAESPTILKAIGIRA</sequence>
<dbReference type="SUPFAM" id="SSF51197">
    <property type="entry name" value="Clavaminate synthase-like"/>
    <property type="match status" value="1"/>
</dbReference>
<organism evidence="2 3">
    <name type="scientific">Naematelia encephala</name>
    <dbReference type="NCBI Taxonomy" id="71784"/>
    <lineage>
        <taxon>Eukaryota</taxon>
        <taxon>Fungi</taxon>
        <taxon>Dikarya</taxon>
        <taxon>Basidiomycota</taxon>
        <taxon>Agaricomycotina</taxon>
        <taxon>Tremellomycetes</taxon>
        <taxon>Tremellales</taxon>
        <taxon>Naemateliaceae</taxon>
        <taxon>Naematelia</taxon>
    </lineage>
</organism>
<evidence type="ECO:0000313" key="3">
    <source>
        <dbReference type="Proteomes" id="UP000193986"/>
    </source>
</evidence>
<dbReference type="OrthoDB" id="445007at2759"/>
<dbReference type="InterPro" id="IPR008775">
    <property type="entry name" value="Phytyl_CoA_dOase-like"/>
</dbReference>
<evidence type="ECO:0000313" key="2">
    <source>
        <dbReference type="EMBL" id="ORY26760.1"/>
    </source>
</evidence>
<dbReference type="Proteomes" id="UP000193986">
    <property type="component" value="Unassembled WGS sequence"/>
</dbReference>
<dbReference type="Gene3D" id="2.60.120.620">
    <property type="entry name" value="q2cbj1_9rhob like domain"/>
    <property type="match status" value="1"/>
</dbReference>